<dbReference type="InterPro" id="IPR003661">
    <property type="entry name" value="HisK_dim/P_dom"/>
</dbReference>
<name>A0A6V8LRL8_9BACT</name>
<evidence type="ECO:0000256" key="3">
    <source>
        <dbReference type="ARBA" id="ARBA00022553"/>
    </source>
</evidence>
<dbReference type="RefSeq" id="WP_173081984.1">
    <property type="nucleotide sequence ID" value="NZ_BLTE01000003.1"/>
</dbReference>
<dbReference type="InterPro" id="IPR036890">
    <property type="entry name" value="HATPase_C_sf"/>
</dbReference>
<dbReference type="Pfam" id="PF08448">
    <property type="entry name" value="PAS_4"/>
    <property type="match status" value="1"/>
</dbReference>
<comment type="caution">
    <text evidence="8">The sequence shown here is derived from an EMBL/GenBank/DDBJ whole genome shotgun (WGS) entry which is preliminary data.</text>
</comment>
<dbReference type="InterPro" id="IPR000700">
    <property type="entry name" value="PAS-assoc_C"/>
</dbReference>
<evidence type="ECO:0000256" key="5">
    <source>
        <dbReference type="SAM" id="SignalP"/>
    </source>
</evidence>
<dbReference type="SUPFAM" id="SSF47384">
    <property type="entry name" value="Homodimeric domain of signal transducing histidine kinase"/>
    <property type="match status" value="1"/>
</dbReference>
<feature type="chain" id="PRO_5028948216" description="histidine kinase" evidence="5">
    <location>
        <begin position="23"/>
        <end position="777"/>
    </location>
</feature>
<keyword evidence="4" id="KW-0472">Membrane</keyword>
<organism evidence="8 9">
    <name type="scientific">Fundidesulfovibrio magnetotacticus</name>
    <dbReference type="NCBI Taxonomy" id="2730080"/>
    <lineage>
        <taxon>Bacteria</taxon>
        <taxon>Pseudomonadati</taxon>
        <taxon>Thermodesulfobacteriota</taxon>
        <taxon>Desulfovibrionia</taxon>
        <taxon>Desulfovibrionales</taxon>
        <taxon>Desulfovibrionaceae</taxon>
        <taxon>Fundidesulfovibrio</taxon>
    </lineage>
</organism>
<dbReference type="EC" id="2.7.13.3" evidence="2"/>
<protein>
    <recommendedName>
        <fullName evidence="2">histidine kinase</fullName>
        <ecNumber evidence="2">2.7.13.3</ecNumber>
    </recommendedName>
</protein>
<dbReference type="InterPro" id="IPR004358">
    <property type="entry name" value="Sig_transdc_His_kin-like_C"/>
</dbReference>
<evidence type="ECO:0000256" key="2">
    <source>
        <dbReference type="ARBA" id="ARBA00012438"/>
    </source>
</evidence>
<accession>A0A6V8LRL8</accession>
<evidence type="ECO:0000313" key="8">
    <source>
        <dbReference type="EMBL" id="GFK93201.1"/>
    </source>
</evidence>
<feature type="transmembrane region" description="Helical" evidence="4">
    <location>
        <begin position="345"/>
        <end position="369"/>
    </location>
</feature>
<dbReference type="InterPro" id="IPR035965">
    <property type="entry name" value="PAS-like_dom_sf"/>
</dbReference>
<dbReference type="PRINTS" id="PR00344">
    <property type="entry name" value="BCTRLSENSOR"/>
</dbReference>
<reference evidence="8 9" key="2">
    <citation type="submission" date="2020-05" db="EMBL/GenBank/DDBJ databases">
        <title>Draft genome sequence of Desulfovibrio sp. strainFSS-1.</title>
        <authorList>
            <person name="Shimoshige H."/>
            <person name="Kobayashi H."/>
            <person name="Maekawa T."/>
        </authorList>
    </citation>
    <scope>NUCLEOTIDE SEQUENCE [LARGE SCALE GENOMIC DNA]</scope>
    <source>
        <strain evidence="8 9">SIID29052-01</strain>
    </source>
</reference>
<dbReference type="Gene3D" id="3.40.50.2300">
    <property type="match status" value="2"/>
</dbReference>
<feature type="domain" description="Histidine kinase" evidence="6">
    <location>
        <begin position="529"/>
        <end position="776"/>
    </location>
</feature>
<dbReference type="InterPro" id="IPR036097">
    <property type="entry name" value="HisK_dim/P_sf"/>
</dbReference>
<reference evidence="8 9" key="1">
    <citation type="submission" date="2020-04" db="EMBL/GenBank/DDBJ databases">
        <authorList>
            <consortium name="Desulfovibrio sp. FSS-1 genome sequencing consortium"/>
            <person name="Shimoshige H."/>
            <person name="Kobayashi H."/>
            <person name="Maekawa T."/>
        </authorList>
    </citation>
    <scope>NUCLEOTIDE SEQUENCE [LARGE SCALE GENOMIC DNA]</scope>
    <source>
        <strain evidence="8 9">SIID29052-01</strain>
    </source>
</reference>
<dbReference type="InterPro" id="IPR003594">
    <property type="entry name" value="HATPase_dom"/>
</dbReference>
<dbReference type="SUPFAM" id="SSF55874">
    <property type="entry name" value="ATPase domain of HSP90 chaperone/DNA topoisomerase II/histidine kinase"/>
    <property type="match status" value="1"/>
</dbReference>
<keyword evidence="3" id="KW-0597">Phosphoprotein</keyword>
<dbReference type="InterPro" id="IPR000014">
    <property type="entry name" value="PAS"/>
</dbReference>
<dbReference type="NCBIfam" id="TIGR00229">
    <property type="entry name" value="sensory_box"/>
    <property type="match status" value="1"/>
</dbReference>
<dbReference type="Gene3D" id="3.30.565.10">
    <property type="entry name" value="Histidine kinase-like ATPase, C-terminal domain"/>
    <property type="match status" value="1"/>
</dbReference>
<keyword evidence="4" id="KW-0812">Transmembrane</keyword>
<dbReference type="SUPFAM" id="SSF55785">
    <property type="entry name" value="PYP-like sensor domain (PAS domain)"/>
    <property type="match status" value="1"/>
</dbReference>
<dbReference type="SMART" id="SM00387">
    <property type="entry name" value="HATPase_c"/>
    <property type="match status" value="1"/>
</dbReference>
<evidence type="ECO:0000256" key="1">
    <source>
        <dbReference type="ARBA" id="ARBA00000085"/>
    </source>
</evidence>
<evidence type="ECO:0000259" key="7">
    <source>
        <dbReference type="PROSITE" id="PS50113"/>
    </source>
</evidence>
<dbReference type="PROSITE" id="PS50109">
    <property type="entry name" value="HIS_KIN"/>
    <property type="match status" value="1"/>
</dbReference>
<dbReference type="GO" id="GO:0000155">
    <property type="term" value="F:phosphorelay sensor kinase activity"/>
    <property type="evidence" value="ECO:0007669"/>
    <property type="project" value="InterPro"/>
</dbReference>
<gene>
    <name evidence="8" type="primary">kinA_1</name>
    <name evidence="8" type="ORF">NNJEOMEG_01032</name>
</gene>
<dbReference type="PANTHER" id="PTHR43065:SF42">
    <property type="entry name" value="TWO-COMPONENT SENSOR PPRA"/>
    <property type="match status" value="1"/>
</dbReference>
<feature type="signal peptide" evidence="5">
    <location>
        <begin position="1"/>
        <end position="22"/>
    </location>
</feature>
<proteinExistence type="predicted"/>
<feature type="domain" description="PAC" evidence="7">
    <location>
        <begin position="464"/>
        <end position="516"/>
    </location>
</feature>
<dbReference type="PANTHER" id="PTHR43065">
    <property type="entry name" value="SENSOR HISTIDINE KINASE"/>
    <property type="match status" value="1"/>
</dbReference>
<sequence>MKAVAQALAWLLVVLCCLPAQVARSEHAAAFSGKVLLLHSYHAGFPWTDEIQAGVLAEFRRQDPNFEPYVEFLDWKRFPSKENLDTLAQALALKHAGRRFDVIITSDNAALLFALNHRADLFGDAPIVFCGLNGFTDALIAGHGQVTGVTEEMDAEGSLKAALTVFPDLKRVYCLLEDTESGLAERREIVTAARAFQGRFEVVFLDNASLEETFRFCGPEQSGEAILLLGSFGRDRAGRIYPDFAVDILSAACSVPVFVMWDFLMGKGAFGGSVLSGKLQGREAGRLALRVLSGERDIPVTRTPPTLTMFDHDQLRRFGVPTSVLPRDSLLVNEPVSLLDRHRQAIPVVVASMAIMAGAIVALSFSVLARRRAERNLERAQAMLSAIIDQSPAGIMVAEAPDVTLAMANPEAVRIMGIRSEAGQNASYLREGDIDWICRRPDGEPYKTSELALPRTIVDGAEIDNVEMRVTRHDGLESWILLSGRPIRNRHGEIIAGMVVFSDISARKRMEDMVIQSEKMVSLGGLAAGMAHEINNPLGIIVHSAQNALRRISPGLPANEAAAAQAGVALTAVHAYLEARHIPSYLADIVDAGHRAARIVRSMLNFSRPRGTQRAPLRVRALLDKAVELAQSDWDLKKDYDIKKVRFTYDDSAQDPSGHFVETELVQVFLNIVKNACQAMASKRYPEGQEPEVRFDVRVDGEDIVAEIRDNGPGMDEKTCRRVMEPFFTTKKVGEGTGLGLSVSYFIVTNSYGGALDVCSEPGEGTTFTVRLPRGRA</sequence>
<keyword evidence="8" id="KW-0808">Transferase</keyword>
<evidence type="ECO:0000313" key="9">
    <source>
        <dbReference type="Proteomes" id="UP000494245"/>
    </source>
</evidence>
<keyword evidence="9" id="KW-1185">Reference proteome</keyword>
<evidence type="ECO:0000259" key="6">
    <source>
        <dbReference type="PROSITE" id="PS50109"/>
    </source>
</evidence>
<dbReference type="Gene3D" id="1.10.287.130">
    <property type="match status" value="1"/>
</dbReference>
<dbReference type="EMBL" id="BLTE01000003">
    <property type="protein sequence ID" value="GFK93201.1"/>
    <property type="molecule type" value="Genomic_DNA"/>
</dbReference>
<dbReference type="Proteomes" id="UP000494245">
    <property type="component" value="Unassembled WGS sequence"/>
</dbReference>
<evidence type="ECO:0000256" key="4">
    <source>
        <dbReference type="SAM" id="Phobius"/>
    </source>
</evidence>
<dbReference type="AlphaFoldDB" id="A0A6V8LRL8"/>
<keyword evidence="5" id="KW-0732">Signal</keyword>
<dbReference type="InterPro" id="IPR005467">
    <property type="entry name" value="His_kinase_dom"/>
</dbReference>
<dbReference type="CDD" id="cd00082">
    <property type="entry name" value="HisKA"/>
    <property type="match status" value="1"/>
</dbReference>
<dbReference type="SMART" id="SM00086">
    <property type="entry name" value="PAC"/>
    <property type="match status" value="1"/>
</dbReference>
<keyword evidence="4" id="KW-1133">Transmembrane helix</keyword>
<dbReference type="Pfam" id="PF02518">
    <property type="entry name" value="HATPase_c"/>
    <property type="match status" value="1"/>
</dbReference>
<dbReference type="Gene3D" id="3.30.450.20">
    <property type="entry name" value="PAS domain"/>
    <property type="match status" value="1"/>
</dbReference>
<dbReference type="InterPro" id="IPR001610">
    <property type="entry name" value="PAC"/>
</dbReference>
<dbReference type="InterPro" id="IPR013656">
    <property type="entry name" value="PAS_4"/>
</dbReference>
<comment type="catalytic activity">
    <reaction evidence="1">
        <text>ATP + protein L-histidine = ADP + protein N-phospho-L-histidine.</text>
        <dbReference type="EC" id="2.7.13.3"/>
    </reaction>
</comment>
<dbReference type="SMART" id="SM00388">
    <property type="entry name" value="HisKA"/>
    <property type="match status" value="1"/>
</dbReference>
<dbReference type="PROSITE" id="PS50113">
    <property type="entry name" value="PAC"/>
    <property type="match status" value="1"/>
</dbReference>
<keyword evidence="8" id="KW-0418">Kinase</keyword>